<evidence type="ECO:0000256" key="1">
    <source>
        <dbReference type="ARBA" id="ARBA00022729"/>
    </source>
</evidence>
<gene>
    <name evidence="6" type="ORF">JOE61_002683</name>
</gene>
<sequence length="480" mass="52414">MTVRHRARAVVPLLALSVLAAGCSQEPGQDATDLVADAQARDYRDGQAEAQRVRQANRALPSPSAGVVEIDGINGALTSEEVAAFSRSGTSTQVQVASRGEDAAFASLCAGEIDVVDSTRAIAPAELEACRSVGLDVVQLQVASDAVVVAIKNETDVGGDCLSTQQVREVYRAGSPVTSWAQLGGGYDDVPLAVAGPNRENNAFQFFGRTVLDAPDPSLINLRSDYRTFDTDQGSRLFVVGRERDEDLALKLRDRARERDLAKSRVEEQRQVVDDARAEVEVAVAEVEKGVRDQRPADQQAADRERVVRAEQALARAQAELSVLTREKDAVVTRYDAAADARARVQRTRGHVGYFLFSYYELFEDQLRPFEVTDPDGERNCIFPSQRTITSGEYPLSRRLLLTTTTRSMERSEVADFLLHYLDRASEAAVDAQLVALSQAEIERQKDWVSGREAPDLVTADETPATEEPAAPTRPAEPAR</sequence>
<name>A0ABS2MCF3_9ACTN</name>
<dbReference type="InterPro" id="IPR024370">
    <property type="entry name" value="PBP_domain"/>
</dbReference>
<organism evidence="6 7">
    <name type="scientific">Nocardioides salarius</name>
    <dbReference type="NCBI Taxonomy" id="374513"/>
    <lineage>
        <taxon>Bacteria</taxon>
        <taxon>Bacillati</taxon>
        <taxon>Actinomycetota</taxon>
        <taxon>Actinomycetes</taxon>
        <taxon>Propionibacteriales</taxon>
        <taxon>Nocardioidaceae</taxon>
        <taxon>Nocardioides</taxon>
    </lineage>
</organism>
<accession>A0ABS2MCF3</accession>
<keyword evidence="2" id="KW-0175">Coiled coil</keyword>
<keyword evidence="1 4" id="KW-0732">Signal</keyword>
<dbReference type="Gene3D" id="3.40.190.10">
    <property type="entry name" value="Periplasmic binding protein-like II"/>
    <property type="match status" value="2"/>
</dbReference>
<evidence type="ECO:0000256" key="2">
    <source>
        <dbReference type="SAM" id="Coils"/>
    </source>
</evidence>
<evidence type="ECO:0000313" key="7">
    <source>
        <dbReference type="Proteomes" id="UP000732378"/>
    </source>
</evidence>
<evidence type="ECO:0000256" key="3">
    <source>
        <dbReference type="SAM" id="MobiDB-lite"/>
    </source>
</evidence>
<reference evidence="6 7" key="1">
    <citation type="submission" date="2021-01" db="EMBL/GenBank/DDBJ databases">
        <title>Sequencing the genomes of 1000 actinobacteria strains.</title>
        <authorList>
            <person name="Klenk H.-P."/>
        </authorList>
    </citation>
    <scope>NUCLEOTIDE SEQUENCE [LARGE SCALE GENOMIC DNA]</scope>
    <source>
        <strain evidence="6 7">DSM 18239</strain>
    </source>
</reference>
<feature type="domain" description="PBP" evidence="5">
    <location>
        <begin position="83"/>
        <end position="400"/>
    </location>
</feature>
<proteinExistence type="predicted"/>
<dbReference type="Proteomes" id="UP000732378">
    <property type="component" value="Unassembled WGS sequence"/>
</dbReference>
<feature type="chain" id="PRO_5046227824" evidence="4">
    <location>
        <begin position="21"/>
        <end position="480"/>
    </location>
</feature>
<dbReference type="PANTHER" id="PTHR30570">
    <property type="entry name" value="PERIPLASMIC PHOSPHATE BINDING COMPONENT OF PHOSPHATE ABC TRANSPORTER"/>
    <property type="match status" value="1"/>
</dbReference>
<feature type="signal peptide" evidence="4">
    <location>
        <begin position="1"/>
        <end position="20"/>
    </location>
</feature>
<dbReference type="InterPro" id="IPR050811">
    <property type="entry name" value="Phosphate_ABC_transporter"/>
</dbReference>
<dbReference type="RefSeq" id="WP_193668639.1">
    <property type="nucleotide sequence ID" value="NZ_JACDTV010000005.1"/>
</dbReference>
<keyword evidence="7" id="KW-1185">Reference proteome</keyword>
<comment type="caution">
    <text evidence="6">The sequence shown here is derived from an EMBL/GenBank/DDBJ whole genome shotgun (WGS) entry which is preliminary data.</text>
</comment>
<dbReference type="Pfam" id="PF12849">
    <property type="entry name" value="PBP_like_2"/>
    <property type="match status" value="1"/>
</dbReference>
<evidence type="ECO:0000259" key="5">
    <source>
        <dbReference type="Pfam" id="PF12849"/>
    </source>
</evidence>
<feature type="compositionally biased region" description="Low complexity" evidence="3">
    <location>
        <begin position="460"/>
        <end position="480"/>
    </location>
</feature>
<evidence type="ECO:0000313" key="6">
    <source>
        <dbReference type="EMBL" id="MBM7508869.1"/>
    </source>
</evidence>
<feature type="region of interest" description="Disordered" evidence="3">
    <location>
        <begin position="447"/>
        <end position="480"/>
    </location>
</feature>
<feature type="coiled-coil region" evidence="2">
    <location>
        <begin position="259"/>
        <end position="334"/>
    </location>
</feature>
<protein>
    <submittedName>
        <fullName evidence="6">ABC-type phosphate transport system substrate-binding protein</fullName>
    </submittedName>
</protein>
<dbReference type="SUPFAM" id="SSF53850">
    <property type="entry name" value="Periplasmic binding protein-like II"/>
    <property type="match status" value="1"/>
</dbReference>
<dbReference type="PROSITE" id="PS51257">
    <property type="entry name" value="PROKAR_LIPOPROTEIN"/>
    <property type="match status" value="1"/>
</dbReference>
<evidence type="ECO:0000256" key="4">
    <source>
        <dbReference type="SAM" id="SignalP"/>
    </source>
</evidence>
<dbReference type="EMBL" id="JAFBBZ010000001">
    <property type="protein sequence ID" value="MBM7508869.1"/>
    <property type="molecule type" value="Genomic_DNA"/>
</dbReference>
<dbReference type="PANTHER" id="PTHR30570:SF1">
    <property type="entry name" value="PHOSPHATE-BINDING PROTEIN PSTS"/>
    <property type="match status" value="1"/>
</dbReference>